<keyword evidence="5" id="KW-1185">Reference proteome</keyword>
<dbReference type="GO" id="GO:0043248">
    <property type="term" value="P:proteasome assembly"/>
    <property type="evidence" value="ECO:0007669"/>
    <property type="project" value="UniProtKB-UniRule"/>
</dbReference>
<organism evidence="4 5">
    <name type="scientific">Tuber aestivum</name>
    <name type="common">summer truffle</name>
    <dbReference type="NCBI Taxonomy" id="59557"/>
    <lineage>
        <taxon>Eukaryota</taxon>
        <taxon>Fungi</taxon>
        <taxon>Dikarya</taxon>
        <taxon>Ascomycota</taxon>
        <taxon>Pezizomycotina</taxon>
        <taxon>Pezizomycetes</taxon>
        <taxon>Pezizales</taxon>
        <taxon>Tuberaceae</taxon>
        <taxon>Tuber</taxon>
    </lineage>
</organism>
<comment type="function">
    <text evidence="2">Component of the 26S proteasome, a multiprotein complex involved in the ATP-dependent degradation of ubiquitinated proteins.</text>
</comment>
<keyword evidence="2" id="KW-0647">Proteasome</keyword>
<feature type="compositionally biased region" description="Basic and acidic residues" evidence="3">
    <location>
        <begin position="79"/>
        <end position="89"/>
    </location>
</feature>
<comment type="subcellular location">
    <subcellularLocation>
        <location evidence="2">Nucleus</location>
    </subcellularLocation>
</comment>
<gene>
    <name evidence="4" type="ORF">GSTUAT00008645001</name>
</gene>
<accession>A0A292PJF6</accession>
<dbReference type="InterPro" id="IPR007834">
    <property type="entry name" value="DSS1_SEM1"/>
</dbReference>
<dbReference type="GO" id="GO:0000724">
    <property type="term" value="P:double-strand break repair via homologous recombination"/>
    <property type="evidence" value="ECO:0007669"/>
    <property type="project" value="TreeGrafter"/>
</dbReference>
<feature type="region of interest" description="Disordered" evidence="3">
    <location>
        <begin position="1"/>
        <end position="89"/>
    </location>
</feature>
<keyword evidence="2" id="KW-0539">Nucleus</keyword>
<dbReference type="AlphaFoldDB" id="A0A292PJF6"/>
<name>A0A292PJF6_9PEZI</name>
<dbReference type="GO" id="GO:0005634">
    <property type="term" value="C:nucleus"/>
    <property type="evidence" value="ECO:0007669"/>
    <property type="project" value="UniProtKB-SubCell"/>
</dbReference>
<protein>
    <recommendedName>
        <fullName evidence="2">26S proteasome complex subunit SEM1</fullName>
    </recommendedName>
</protein>
<dbReference type="CDD" id="cd13768">
    <property type="entry name" value="DSS1_Sem1"/>
    <property type="match status" value="1"/>
</dbReference>
<comment type="similarity">
    <text evidence="1 2">Belongs to the DSS1/SEM1 family.</text>
</comment>
<sequence length="89" mass="10256">MSSSSKPSKTTDPKDSAAADKSKEPQKHAFTLEEDDEFEDFPVEDWKESETDMQNPPGGRLWEESWDDDDTTEDFSTQLREELKKNPTK</sequence>
<evidence type="ECO:0000256" key="1">
    <source>
        <dbReference type="ARBA" id="ARBA00034491"/>
    </source>
</evidence>
<dbReference type="EMBL" id="LN891226">
    <property type="protein sequence ID" value="CUS07264.1"/>
    <property type="molecule type" value="Genomic_DNA"/>
</dbReference>
<dbReference type="SMART" id="SM01385">
    <property type="entry name" value="DSS1_SEM1"/>
    <property type="match status" value="1"/>
</dbReference>
<dbReference type="PANTHER" id="PTHR16771">
    <property type="entry name" value="26 PROTEASOME COMPLEX SUBUNIT DSS1"/>
    <property type="match status" value="1"/>
</dbReference>
<feature type="compositionally biased region" description="Acidic residues" evidence="3">
    <location>
        <begin position="32"/>
        <end position="43"/>
    </location>
</feature>
<dbReference type="PANTHER" id="PTHR16771:SF0">
    <property type="entry name" value="26S PROTEASOME COMPLEX SUBUNIT SEM1"/>
    <property type="match status" value="1"/>
</dbReference>
<dbReference type="GO" id="GO:0006406">
    <property type="term" value="P:mRNA export from nucleus"/>
    <property type="evidence" value="ECO:0007669"/>
    <property type="project" value="UniProtKB-UniRule"/>
</dbReference>
<dbReference type="GO" id="GO:0008541">
    <property type="term" value="C:proteasome regulatory particle, lid subcomplex"/>
    <property type="evidence" value="ECO:0007669"/>
    <property type="project" value="UniProtKB-UniRule"/>
</dbReference>
<evidence type="ECO:0000256" key="3">
    <source>
        <dbReference type="SAM" id="MobiDB-lite"/>
    </source>
</evidence>
<proteinExistence type="inferred from homology"/>
<dbReference type="Pfam" id="PF05160">
    <property type="entry name" value="DSS1_SEM1"/>
    <property type="match status" value="1"/>
</dbReference>
<feature type="compositionally biased region" description="Basic and acidic residues" evidence="3">
    <location>
        <begin position="9"/>
        <end position="31"/>
    </location>
</feature>
<evidence type="ECO:0000313" key="4">
    <source>
        <dbReference type="EMBL" id="CUS07264.1"/>
    </source>
</evidence>
<reference evidence="4" key="1">
    <citation type="submission" date="2015-10" db="EMBL/GenBank/DDBJ databases">
        <authorList>
            <person name="Regsiter A."/>
            <person name="william w."/>
        </authorList>
    </citation>
    <scope>NUCLEOTIDE SEQUENCE</scope>
    <source>
        <strain evidence="4">Montdore</strain>
    </source>
</reference>
<feature type="compositionally biased region" description="Acidic residues" evidence="3">
    <location>
        <begin position="64"/>
        <end position="73"/>
    </location>
</feature>
<evidence type="ECO:0000313" key="5">
    <source>
        <dbReference type="Proteomes" id="UP001412239"/>
    </source>
</evidence>
<evidence type="ECO:0000256" key="2">
    <source>
        <dbReference type="RuleBase" id="RU369057"/>
    </source>
</evidence>
<dbReference type="Proteomes" id="UP001412239">
    <property type="component" value="Unassembled WGS sequence"/>
</dbReference>